<dbReference type="Pfam" id="PF12697">
    <property type="entry name" value="Abhydrolase_6"/>
    <property type="match status" value="1"/>
</dbReference>
<evidence type="ECO:0000259" key="1">
    <source>
        <dbReference type="Pfam" id="PF12697"/>
    </source>
</evidence>
<dbReference type="Gene3D" id="3.40.50.1820">
    <property type="entry name" value="alpha/beta hydrolase"/>
    <property type="match status" value="1"/>
</dbReference>
<comment type="caution">
    <text evidence="2">The sequence shown here is derived from an EMBL/GenBank/DDBJ whole genome shotgun (WGS) entry which is preliminary data.</text>
</comment>
<dbReference type="EMBL" id="JBFOHK010000005">
    <property type="protein sequence ID" value="MEW9573367.1"/>
    <property type="molecule type" value="Genomic_DNA"/>
</dbReference>
<feature type="domain" description="AB hydrolase-1" evidence="1">
    <location>
        <begin position="45"/>
        <end position="213"/>
    </location>
</feature>
<dbReference type="Proteomes" id="UP001556220">
    <property type="component" value="Unassembled WGS sequence"/>
</dbReference>
<organism evidence="2 3">
    <name type="scientific">Rhodanobacter lycopersici</name>
    <dbReference type="NCBI Taxonomy" id="3162487"/>
    <lineage>
        <taxon>Bacteria</taxon>
        <taxon>Pseudomonadati</taxon>
        <taxon>Pseudomonadota</taxon>
        <taxon>Gammaproteobacteria</taxon>
        <taxon>Lysobacterales</taxon>
        <taxon>Rhodanobacteraceae</taxon>
        <taxon>Rhodanobacter</taxon>
    </lineage>
</organism>
<keyword evidence="2" id="KW-0378">Hydrolase</keyword>
<dbReference type="SUPFAM" id="SSF53474">
    <property type="entry name" value="alpha/beta-Hydrolases"/>
    <property type="match status" value="1"/>
</dbReference>
<dbReference type="GO" id="GO:0016787">
    <property type="term" value="F:hydrolase activity"/>
    <property type="evidence" value="ECO:0007669"/>
    <property type="project" value="UniProtKB-KW"/>
</dbReference>
<reference evidence="2 3" key="1">
    <citation type="submission" date="2024-06" db="EMBL/GenBank/DDBJ databases">
        <authorList>
            <person name="Woo H."/>
        </authorList>
    </citation>
    <scope>NUCLEOTIDE SEQUENCE [LARGE SCALE GENOMIC DNA]</scope>
    <source>
        <strain evidence="2 3">Si-c</strain>
    </source>
</reference>
<evidence type="ECO:0000313" key="2">
    <source>
        <dbReference type="EMBL" id="MEW9573367.1"/>
    </source>
</evidence>
<name>A0ABV3QI59_9GAMM</name>
<dbReference type="InterPro" id="IPR000073">
    <property type="entry name" value="AB_hydrolase_1"/>
</dbReference>
<keyword evidence="3" id="KW-1185">Reference proteome</keyword>
<gene>
    <name evidence="2" type="ORF">ABQJ54_16545</name>
</gene>
<evidence type="ECO:0000313" key="3">
    <source>
        <dbReference type="Proteomes" id="UP001556220"/>
    </source>
</evidence>
<dbReference type="InterPro" id="IPR029058">
    <property type="entry name" value="AB_hydrolase_fold"/>
</dbReference>
<proteinExistence type="predicted"/>
<protein>
    <submittedName>
        <fullName evidence="2">Alpha/beta fold hydrolase</fullName>
    </submittedName>
</protein>
<sequence>MMPERAFRFGRARHLVGTAGLPSGVHGTVGVIVLNTGLMHRVGPFRLHVDLTRRLNALGYPTLRFDLSTMGDSGASAEAGSREQQIRADVGDAIALLGSQAGCTRFVLVGLCRGAQSAHTAACTEAGVAGAIFLDGYIYRTTGFKLRHYLPRLLSPSRWQGFFARKLRRVTAAEETSFGSVYPPRGQVRGELVAMLARGLKLYFVYSGGIGEQFNHPRQFRECYGREVAEHPALRMDLLDGTDHTYTLICDRERLFDHVEGWLQEHFPPAPKAAPAG</sequence>
<accession>A0ABV3QI59</accession>
<dbReference type="RefSeq" id="WP_367855427.1">
    <property type="nucleotide sequence ID" value="NZ_JBFOHK010000005.1"/>
</dbReference>